<sequence length="240" mass="26146">MPSAHSSRMARASAPSVAEARATVPLTAAASGAEAVRVAACTRSRHALKAQGAGSTPVPKSTLERVGVSLETPCFSHGQLYVAASRVGHPDNIRFFVPRNSDGRHVTANVVYSEVLPDTADASEPPFDESGAAGWGDFDDNYGEYRSTLTESERDSTPMHEQHEHLRRVPVAQYQTLSEEEIVDGGIYCTGCSAEPFEITRERLWLSLPVRDREQLERMSPYEVLMNAPSAPRLQAVAEH</sequence>
<reference evidence="2" key="2">
    <citation type="submission" date="2024-10" db="UniProtKB">
        <authorList>
            <consortium name="EnsemblProtists"/>
        </authorList>
    </citation>
    <scope>IDENTIFICATION</scope>
</reference>
<dbReference type="HOGENOM" id="CLU_1158215_0_0_1"/>
<dbReference type="GeneID" id="17277495"/>
<keyword evidence="3" id="KW-1185">Reference proteome</keyword>
<dbReference type="AlphaFoldDB" id="A0A0D3K8Y8"/>
<dbReference type="KEGG" id="ehx:EMIHUDRAFT_202872"/>
<dbReference type="PaxDb" id="2903-EOD32223"/>
<feature type="region of interest" description="Disordered" evidence="1">
    <location>
        <begin position="119"/>
        <end position="139"/>
    </location>
</feature>
<evidence type="ECO:0000313" key="2">
    <source>
        <dbReference type="EnsemblProtists" id="EOD32223"/>
    </source>
</evidence>
<name>A0A0D3K8Y8_EMIH1</name>
<evidence type="ECO:0000256" key="1">
    <source>
        <dbReference type="SAM" id="MobiDB-lite"/>
    </source>
</evidence>
<accession>A0A0D3K8Y8</accession>
<dbReference type="EnsemblProtists" id="EOD32223">
    <property type="protein sequence ID" value="EOD32223"/>
    <property type="gene ID" value="EMIHUDRAFT_202872"/>
</dbReference>
<dbReference type="STRING" id="2903.R1D9T2"/>
<dbReference type="RefSeq" id="XP_005784652.1">
    <property type="nucleotide sequence ID" value="XM_005784595.1"/>
</dbReference>
<dbReference type="Proteomes" id="UP000013827">
    <property type="component" value="Unassembled WGS sequence"/>
</dbReference>
<proteinExistence type="predicted"/>
<protein>
    <submittedName>
        <fullName evidence="2">Uncharacterized protein</fullName>
    </submittedName>
</protein>
<evidence type="ECO:0000313" key="3">
    <source>
        <dbReference type="Proteomes" id="UP000013827"/>
    </source>
</evidence>
<reference evidence="3" key="1">
    <citation type="journal article" date="2013" name="Nature">
        <title>Pan genome of the phytoplankton Emiliania underpins its global distribution.</title>
        <authorList>
            <person name="Read B.A."/>
            <person name="Kegel J."/>
            <person name="Klute M.J."/>
            <person name="Kuo A."/>
            <person name="Lefebvre S.C."/>
            <person name="Maumus F."/>
            <person name="Mayer C."/>
            <person name="Miller J."/>
            <person name="Monier A."/>
            <person name="Salamov A."/>
            <person name="Young J."/>
            <person name="Aguilar M."/>
            <person name="Claverie J.M."/>
            <person name="Frickenhaus S."/>
            <person name="Gonzalez K."/>
            <person name="Herman E.K."/>
            <person name="Lin Y.C."/>
            <person name="Napier J."/>
            <person name="Ogata H."/>
            <person name="Sarno A.F."/>
            <person name="Shmutz J."/>
            <person name="Schroeder D."/>
            <person name="de Vargas C."/>
            <person name="Verret F."/>
            <person name="von Dassow P."/>
            <person name="Valentin K."/>
            <person name="Van de Peer Y."/>
            <person name="Wheeler G."/>
            <person name="Dacks J.B."/>
            <person name="Delwiche C.F."/>
            <person name="Dyhrman S.T."/>
            <person name="Glockner G."/>
            <person name="John U."/>
            <person name="Richards T."/>
            <person name="Worden A.Z."/>
            <person name="Zhang X."/>
            <person name="Grigoriev I.V."/>
            <person name="Allen A.E."/>
            <person name="Bidle K."/>
            <person name="Borodovsky M."/>
            <person name="Bowler C."/>
            <person name="Brownlee C."/>
            <person name="Cock J.M."/>
            <person name="Elias M."/>
            <person name="Gladyshev V.N."/>
            <person name="Groth M."/>
            <person name="Guda C."/>
            <person name="Hadaegh A."/>
            <person name="Iglesias-Rodriguez M.D."/>
            <person name="Jenkins J."/>
            <person name="Jones B.M."/>
            <person name="Lawson T."/>
            <person name="Leese F."/>
            <person name="Lindquist E."/>
            <person name="Lobanov A."/>
            <person name="Lomsadze A."/>
            <person name="Malik S.B."/>
            <person name="Marsh M.E."/>
            <person name="Mackinder L."/>
            <person name="Mock T."/>
            <person name="Mueller-Roeber B."/>
            <person name="Pagarete A."/>
            <person name="Parker M."/>
            <person name="Probert I."/>
            <person name="Quesneville H."/>
            <person name="Raines C."/>
            <person name="Rensing S.A."/>
            <person name="Riano-Pachon D.M."/>
            <person name="Richier S."/>
            <person name="Rokitta S."/>
            <person name="Shiraiwa Y."/>
            <person name="Soanes D.M."/>
            <person name="van der Giezen M."/>
            <person name="Wahlund T.M."/>
            <person name="Williams B."/>
            <person name="Wilson W."/>
            <person name="Wolfe G."/>
            <person name="Wurch L.L."/>
        </authorList>
    </citation>
    <scope>NUCLEOTIDE SEQUENCE</scope>
</reference>
<organism evidence="2 3">
    <name type="scientific">Emiliania huxleyi (strain CCMP1516)</name>
    <dbReference type="NCBI Taxonomy" id="280463"/>
    <lineage>
        <taxon>Eukaryota</taxon>
        <taxon>Haptista</taxon>
        <taxon>Haptophyta</taxon>
        <taxon>Prymnesiophyceae</taxon>
        <taxon>Isochrysidales</taxon>
        <taxon>Noelaerhabdaceae</taxon>
        <taxon>Emiliania</taxon>
    </lineage>
</organism>